<keyword evidence="6 12" id="KW-0378">Hydrolase</keyword>
<dbReference type="AlphaFoldDB" id="A0A6P5IM77"/>
<evidence type="ECO:0000256" key="3">
    <source>
        <dbReference type="ARBA" id="ARBA00008300"/>
    </source>
</evidence>
<organism evidence="11 12">
    <name type="scientific">Phascolarctos cinereus</name>
    <name type="common">Koala</name>
    <dbReference type="NCBI Taxonomy" id="38626"/>
    <lineage>
        <taxon>Eukaryota</taxon>
        <taxon>Metazoa</taxon>
        <taxon>Chordata</taxon>
        <taxon>Craniata</taxon>
        <taxon>Vertebrata</taxon>
        <taxon>Euteleostomi</taxon>
        <taxon>Mammalia</taxon>
        <taxon>Metatheria</taxon>
        <taxon>Diprotodontia</taxon>
        <taxon>Phascolarctidae</taxon>
        <taxon>Phascolarctos</taxon>
    </lineage>
</organism>
<dbReference type="InterPro" id="IPR029058">
    <property type="entry name" value="AB_hydrolase_fold"/>
</dbReference>
<dbReference type="GO" id="GO:0005783">
    <property type="term" value="C:endoplasmic reticulum"/>
    <property type="evidence" value="ECO:0007669"/>
    <property type="project" value="UniProtKB-SubCell"/>
</dbReference>
<dbReference type="CTD" id="60526"/>
<comment type="subcellular location">
    <subcellularLocation>
        <location evidence="1">Endoplasmic reticulum</location>
    </subcellularLocation>
    <subcellularLocation>
        <location evidence="2">Lipid droplet</location>
    </subcellularLocation>
</comment>
<dbReference type="InterPro" id="IPR019363">
    <property type="entry name" value="LDAH"/>
</dbReference>
<dbReference type="GO" id="GO:0042632">
    <property type="term" value="P:cholesterol homeostasis"/>
    <property type="evidence" value="ECO:0007669"/>
    <property type="project" value="UniProtKB-ARBA"/>
</dbReference>
<dbReference type="RefSeq" id="XP_020823095.1">
    <property type="nucleotide sequence ID" value="XM_020967436.1"/>
</dbReference>
<evidence type="ECO:0000256" key="1">
    <source>
        <dbReference type="ARBA" id="ARBA00004240"/>
    </source>
</evidence>
<keyword evidence="5" id="KW-0551">Lipid droplet</keyword>
<dbReference type="GeneID" id="110194856"/>
<evidence type="ECO:0000256" key="5">
    <source>
        <dbReference type="ARBA" id="ARBA00022677"/>
    </source>
</evidence>
<proteinExistence type="inferred from homology"/>
<comment type="similarity">
    <text evidence="3">Belongs to the AB hydrolase superfamily. LDAH family.</text>
</comment>
<dbReference type="PANTHER" id="PTHR13390">
    <property type="entry name" value="LIPASE"/>
    <property type="match status" value="1"/>
</dbReference>
<comment type="catalytic activity">
    <reaction evidence="10">
        <text>a cholesterol ester + H2O = cholesterol + a fatty acid + H(+)</text>
        <dbReference type="Rhea" id="RHEA:36403"/>
        <dbReference type="ChEBI" id="CHEBI:15377"/>
        <dbReference type="ChEBI" id="CHEBI:15378"/>
        <dbReference type="ChEBI" id="CHEBI:16113"/>
        <dbReference type="ChEBI" id="CHEBI:17002"/>
        <dbReference type="ChEBI" id="CHEBI:28868"/>
        <dbReference type="EC" id="3.1.1.13"/>
    </reaction>
    <physiologicalReaction direction="left-to-right" evidence="10">
        <dbReference type="Rhea" id="RHEA:36404"/>
    </physiologicalReaction>
</comment>
<accession>A0A6P5IM77</accession>
<dbReference type="InParanoid" id="A0A6P5IM77"/>
<evidence type="ECO:0000256" key="9">
    <source>
        <dbReference type="ARBA" id="ARBA00039150"/>
    </source>
</evidence>
<reference evidence="12" key="1">
    <citation type="submission" date="2025-08" db="UniProtKB">
        <authorList>
            <consortium name="RefSeq"/>
        </authorList>
    </citation>
    <scope>IDENTIFICATION</scope>
    <source>
        <tissue evidence="12">Spleen</tissue>
    </source>
</reference>
<dbReference type="GO" id="GO:0004771">
    <property type="term" value="F:sterol ester esterase activity"/>
    <property type="evidence" value="ECO:0007669"/>
    <property type="project" value="UniProtKB-EC"/>
</dbReference>
<dbReference type="SUPFAM" id="SSF53474">
    <property type="entry name" value="alpha/beta-Hydrolases"/>
    <property type="match status" value="1"/>
</dbReference>
<protein>
    <recommendedName>
        <fullName evidence="4">Lipid droplet-associated hydrolase</fullName>
        <ecNumber evidence="9">3.1.1.13</ecNumber>
    </recommendedName>
    <alternativeName>
        <fullName evidence="8">Lipid droplet-associated serine hydrolase</fullName>
    </alternativeName>
</protein>
<evidence type="ECO:0000256" key="4">
    <source>
        <dbReference type="ARBA" id="ARBA00019242"/>
    </source>
</evidence>
<evidence type="ECO:0000256" key="8">
    <source>
        <dbReference type="ARBA" id="ARBA00031924"/>
    </source>
</evidence>
<dbReference type="FunFam" id="3.40.50.1820:FF:000068">
    <property type="entry name" value="Lipid droplet associated hydrolase"/>
    <property type="match status" value="1"/>
</dbReference>
<evidence type="ECO:0000313" key="12">
    <source>
        <dbReference type="RefSeq" id="XP_020823095.1"/>
    </source>
</evidence>
<dbReference type="Proteomes" id="UP000515140">
    <property type="component" value="Unplaced"/>
</dbReference>
<dbReference type="GO" id="GO:0035356">
    <property type="term" value="P:intracellular triglyceride homeostasis"/>
    <property type="evidence" value="ECO:0007669"/>
    <property type="project" value="UniProtKB-ARBA"/>
</dbReference>
<name>A0A6P5IM77_PHACI</name>
<dbReference type="GO" id="GO:0019915">
    <property type="term" value="P:lipid storage"/>
    <property type="evidence" value="ECO:0007669"/>
    <property type="project" value="InterPro"/>
</dbReference>
<keyword evidence="7" id="KW-0256">Endoplasmic reticulum</keyword>
<evidence type="ECO:0000256" key="10">
    <source>
        <dbReference type="ARBA" id="ARBA00049527"/>
    </source>
</evidence>
<sequence>MEHLLHAGQGPSWRGLVQEGRRLAQLTEEMDVTENEDVLVHDEFLVCGGVVTHVLKCGPWSDLFSTKDSPKLLVLIITGNPGVPAFYTEFVKALYLSLQKRYPVWVISHAGHVSAPRGVKVDEEVPKDPSPRKLDDAVGLEGQVEHKLAFLRRCVPATLRLVLISHSVGSYILLEMMKRAPQLPVLRSLLLFPTIERIAKTPNGQLATPLLCWLRYALYVPIYIGLSLLPARVQAILANLILQSLKMENAVTSRHVMNSVNMDCIANAMYLGSQEMRTILERDNDTIQKHLKKLTFYYGTSDLWCPIQFYEDIKKDFPSGDIKLCEKGINHAFVMSSNQEMATMIADWLKDDLAKI</sequence>
<keyword evidence="11" id="KW-1185">Reference proteome</keyword>
<dbReference type="GO" id="GO:0160077">
    <property type="term" value="P:lipid droplet fusion"/>
    <property type="evidence" value="ECO:0007669"/>
    <property type="project" value="UniProtKB-ARBA"/>
</dbReference>
<dbReference type="PANTHER" id="PTHR13390:SF0">
    <property type="entry name" value="LIPID DROPLET-ASSOCIATED HYDROLASE"/>
    <property type="match status" value="1"/>
</dbReference>
<evidence type="ECO:0000256" key="2">
    <source>
        <dbReference type="ARBA" id="ARBA00004502"/>
    </source>
</evidence>
<dbReference type="Gene3D" id="3.40.50.1820">
    <property type="entry name" value="alpha/beta hydrolase"/>
    <property type="match status" value="1"/>
</dbReference>
<evidence type="ECO:0000256" key="7">
    <source>
        <dbReference type="ARBA" id="ARBA00022824"/>
    </source>
</evidence>
<dbReference type="Pfam" id="PF10230">
    <property type="entry name" value="LIDHydrolase"/>
    <property type="match status" value="1"/>
</dbReference>
<dbReference type="FunCoup" id="A0A6P5IM77">
    <property type="interactions" value="532"/>
</dbReference>
<gene>
    <name evidence="12" type="primary">LDAH</name>
</gene>
<evidence type="ECO:0000313" key="11">
    <source>
        <dbReference type="Proteomes" id="UP000515140"/>
    </source>
</evidence>
<dbReference type="EC" id="3.1.1.13" evidence="9"/>
<dbReference type="KEGG" id="pcw:110194856"/>
<dbReference type="GO" id="GO:0005811">
    <property type="term" value="C:lipid droplet"/>
    <property type="evidence" value="ECO:0007669"/>
    <property type="project" value="UniProtKB-SubCell"/>
</dbReference>
<evidence type="ECO:0000256" key="6">
    <source>
        <dbReference type="ARBA" id="ARBA00022801"/>
    </source>
</evidence>